<accession>A0AAE1CQD4</accession>
<dbReference type="AlphaFoldDB" id="A0AAE1CQD4"/>
<dbReference type="Pfam" id="PF00057">
    <property type="entry name" value="Ldl_recept_a"/>
    <property type="match status" value="1"/>
</dbReference>
<proteinExistence type="predicted"/>
<evidence type="ECO:0000256" key="1">
    <source>
        <dbReference type="ARBA" id="ARBA00023157"/>
    </source>
</evidence>
<comment type="caution">
    <text evidence="2">Lacks conserved residue(s) required for the propagation of feature annotation.</text>
</comment>
<evidence type="ECO:0000313" key="4">
    <source>
        <dbReference type="Proteomes" id="UP001283361"/>
    </source>
</evidence>
<comment type="caution">
    <text evidence="3">The sequence shown here is derived from an EMBL/GenBank/DDBJ whole genome shotgun (WGS) entry which is preliminary data.</text>
</comment>
<dbReference type="InterPro" id="IPR002172">
    <property type="entry name" value="LDrepeatLR_classA_rpt"/>
</dbReference>
<dbReference type="EMBL" id="JAWDGP010007174">
    <property type="protein sequence ID" value="KAK3728642.1"/>
    <property type="molecule type" value="Genomic_DNA"/>
</dbReference>
<keyword evidence="1 2" id="KW-1015">Disulfide bond</keyword>
<dbReference type="InterPro" id="IPR036055">
    <property type="entry name" value="LDL_receptor-like_sf"/>
</dbReference>
<name>A0AAE1CQD4_9GAST</name>
<dbReference type="Proteomes" id="UP001283361">
    <property type="component" value="Unassembled WGS sequence"/>
</dbReference>
<dbReference type="SMART" id="SM00192">
    <property type="entry name" value="LDLa"/>
    <property type="match status" value="2"/>
</dbReference>
<reference evidence="3" key="1">
    <citation type="journal article" date="2023" name="G3 (Bethesda)">
        <title>A reference genome for the long-term kleptoplast-retaining sea slug Elysia crispata morphotype clarki.</title>
        <authorList>
            <person name="Eastman K.E."/>
            <person name="Pendleton A.L."/>
            <person name="Shaikh M.A."/>
            <person name="Suttiyut T."/>
            <person name="Ogas R."/>
            <person name="Tomko P."/>
            <person name="Gavelis G."/>
            <person name="Widhalm J.R."/>
            <person name="Wisecaver J.H."/>
        </authorList>
    </citation>
    <scope>NUCLEOTIDE SEQUENCE</scope>
    <source>
        <strain evidence="3">ECLA1</strain>
    </source>
</reference>
<protein>
    <submittedName>
        <fullName evidence="3">Uncharacterized protein</fullName>
    </submittedName>
</protein>
<gene>
    <name evidence="3" type="ORF">RRG08_041827</name>
</gene>
<dbReference type="Gene3D" id="4.10.400.10">
    <property type="entry name" value="Low-density Lipoprotein Receptor"/>
    <property type="match status" value="2"/>
</dbReference>
<organism evidence="3 4">
    <name type="scientific">Elysia crispata</name>
    <name type="common">lettuce slug</name>
    <dbReference type="NCBI Taxonomy" id="231223"/>
    <lineage>
        <taxon>Eukaryota</taxon>
        <taxon>Metazoa</taxon>
        <taxon>Spiralia</taxon>
        <taxon>Lophotrochozoa</taxon>
        <taxon>Mollusca</taxon>
        <taxon>Gastropoda</taxon>
        <taxon>Heterobranchia</taxon>
        <taxon>Euthyneura</taxon>
        <taxon>Panpulmonata</taxon>
        <taxon>Sacoglossa</taxon>
        <taxon>Placobranchoidea</taxon>
        <taxon>Plakobranchidae</taxon>
        <taxon>Elysia</taxon>
    </lineage>
</organism>
<dbReference type="SUPFAM" id="SSF57424">
    <property type="entry name" value="LDL receptor-like module"/>
    <property type="match status" value="2"/>
</dbReference>
<dbReference type="PROSITE" id="PS50068">
    <property type="entry name" value="LDLRA_2"/>
    <property type="match status" value="1"/>
</dbReference>
<evidence type="ECO:0000313" key="3">
    <source>
        <dbReference type="EMBL" id="KAK3728642.1"/>
    </source>
</evidence>
<dbReference type="CDD" id="cd00112">
    <property type="entry name" value="LDLa"/>
    <property type="match status" value="1"/>
</dbReference>
<evidence type="ECO:0000256" key="2">
    <source>
        <dbReference type="PROSITE-ProRule" id="PRU00124"/>
    </source>
</evidence>
<feature type="disulfide bond" evidence="2">
    <location>
        <begin position="170"/>
        <end position="185"/>
    </location>
</feature>
<keyword evidence="4" id="KW-1185">Reference proteome</keyword>
<dbReference type="PRINTS" id="PR00261">
    <property type="entry name" value="LDLRECEPTOR"/>
</dbReference>
<sequence>MFVIPRCFSVGPGSVSLLKLCVTYFQTAKMRQTRKTAGVIVLMECAAVDVACRSVGFVMDWWTATMELMNPERCHFMIRHVYSFATARDLLGQIIGCRDFQHLSQCEGFQCPRGYVKCPHSFCIPLSNVKDGKEDCYAGEDEGVNPLPTLTNYFKCSPTRAQAVLLSNVCDGRRDCQQGEDELDCGHYCPPGILCLAGAISAAMYNKTLPLKNLSIIRADTRYLDLSGIPGIHEFLTSTPEITCYTSLCLNFQAVK</sequence>